<dbReference type="RefSeq" id="WP_326927947.1">
    <property type="nucleotide sequence ID" value="NZ_CP123443.1"/>
</dbReference>
<evidence type="ECO:0000313" key="6">
    <source>
        <dbReference type="Proteomes" id="UP001228690"/>
    </source>
</evidence>
<keyword evidence="6" id="KW-1185">Reference proteome</keyword>
<keyword evidence="2" id="KW-0645">Protease</keyword>
<dbReference type="InterPro" id="IPR043504">
    <property type="entry name" value="Peptidase_S1_PA_chymotrypsin"/>
</dbReference>
<dbReference type="SUPFAM" id="SSF50156">
    <property type="entry name" value="PDZ domain-like"/>
    <property type="match status" value="1"/>
</dbReference>
<dbReference type="InterPro" id="IPR009003">
    <property type="entry name" value="Peptidase_S1_PA"/>
</dbReference>
<evidence type="ECO:0000313" key="5">
    <source>
        <dbReference type="EMBL" id="WGK69760.1"/>
    </source>
</evidence>
<name>A0ABY8MJI2_9SPIO</name>
<dbReference type="Pfam" id="PF13365">
    <property type="entry name" value="Trypsin_2"/>
    <property type="match status" value="1"/>
</dbReference>
<dbReference type="Gene3D" id="2.30.42.10">
    <property type="match status" value="1"/>
</dbReference>
<keyword evidence="3" id="KW-0378">Hydrolase</keyword>
<reference evidence="5 6" key="1">
    <citation type="submission" date="2023-04" db="EMBL/GenBank/DDBJ databases">
        <title>Spirochaete genome identified in red abalone sample constitutes a novel genus.</title>
        <authorList>
            <person name="Sharma S.P."/>
            <person name="Purcell C.M."/>
            <person name="Hyde J.R."/>
            <person name="Severin A.J."/>
        </authorList>
    </citation>
    <scope>NUCLEOTIDE SEQUENCE [LARGE SCALE GENOMIC DNA]</scope>
    <source>
        <strain evidence="5 6">SP-2023</strain>
    </source>
</reference>
<dbReference type="InterPro" id="IPR051201">
    <property type="entry name" value="Chloro_Bact_Ser_Proteases"/>
</dbReference>
<gene>
    <name evidence="5" type="ORF">P0082_02540</name>
</gene>
<feature type="signal peptide" evidence="4">
    <location>
        <begin position="1"/>
        <end position="23"/>
    </location>
</feature>
<dbReference type="InterPro" id="IPR001940">
    <property type="entry name" value="Peptidase_S1C"/>
</dbReference>
<protein>
    <submittedName>
        <fullName evidence="5">Trypsin-like peptidase domain-containing protein</fullName>
    </submittedName>
</protein>
<proteinExistence type="inferred from homology"/>
<comment type="similarity">
    <text evidence="1">Belongs to the peptidase S1C family.</text>
</comment>
<evidence type="ECO:0000256" key="4">
    <source>
        <dbReference type="SAM" id="SignalP"/>
    </source>
</evidence>
<dbReference type="PANTHER" id="PTHR43343">
    <property type="entry name" value="PEPTIDASE S12"/>
    <property type="match status" value="1"/>
</dbReference>
<dbReference type="InterPro" id="IPR036034">
    <property type="entry name" value="PDZ_sf"/>
</dbReference>
<accession>A0ABY8MJI2</accession>
<evidence type="ECO:0000256" key="1">
    <source>
        <dbReference type="ARBA" id="ARBA00010541"/>
    </source>
</evidence>
<dbReference type="Proteomes" id="UP001228690">
    <property type="component" value="Chromosome"/>
</dbReference>
<dbReference type="PANTHER" id="PTHR43343:SF3">
    <property type="entry name" value="PROTEASE DO-LIKE 8, CHLOROPLASTIC"/>
    <property type="match status" value="1"/>
</dbReference>
<sequence>MRSFSLSLLLLILPVSCIGVNTAQDQVQLVPVSVGSAPNRPFNKNLGTKDVDYAIVNKDYAKAAGILSRLNDLPPPTFRKYLNVIKEGLGDLFLETLENDGTLDALPYYYSLQSLGAADLYISGSEFTGRLFDYYIRKEYFGAALSFAQASLQNNIRLDDEVNTKLRVFIREQFENNPDNNNVNFWQQRIDGTVTIFVKMGTERLPHTQLYLPSTEIGSGFFIDNSGSIITNYHVISSQTGKHRDAGQIFVKLSSRDELIPAKLVGWDPNRDLALLRISRPSPYLLRMNSTFNLIQYNGEDRQPNPALFVGSELYAIGAPGGLENTLTSGRVSARGREILPLTEALQIDVPANPGNSGGPLLNSKGIVEGVVFAKNNSGYEGIAFAIPSDTLGSVIPRLYLGGKTGNSWLGLVVDEYSNSKDYLEIRYIFPNSPAAMSFLKPGMRIISYRNDAYTKINTLRNRISNGPTGALVNLTVQDPEDGTTKEVFLELSSRPDKPMHQNLGQESTIKLFYALFGARLQAATGRRNMYEIVSTLPYSRVSQLNLNRGDYVRIMQWLIDTDRTTIIAHISYSYKDGPERDNNKQSVLIQQIDLPNIL</sequence>
<evidence type="ECO:0000256" key="2">
    <source>
        <dbReference type="ARBA" id="ARBA00022670"/>
    </source>
</evidence>
<evidence type="ECO:0000256" key="3">
    <source>
        <dbReference type="ARBA" id="ARBA00022801"/>
    </source>
</evidence>
<dbReference type="SUPFAM" id="SSF50494">
    <property type="entry name" value="Trypsin-like serine proteases"/>
    <property type="match status" value="1"/>
</dbReference>
<dbReference type="EMBL" id="CP123443">
    <property type="protein sequence ID" value="WGK69760.1"/>
    <property type="molecule type" value="Genomic_DNA"/>
</dbReference>
<keyword evidence="4" id="KW-0732">Signal</keyword>
<feature type="chain" id="PRO_5045111896" evidence="4">
    <location>
        <begin position="24"/>
        <end position="599"/>
    </location>
</feature>
<organism evidence="5 6">
    <name type="scientific">Candidatus Haliotispira prima</name>
    <dbReference type="NCBI Taxonomy" id="3034016"/>
    <lineage>
        <taxon>Bacteria</taxon>
        <taxon>Pseudomonadati</taxon>
        <taxon>Spirochaetota</taxon>
        <taxon>Spirochaetia</taxon>
        <taxon>Spirochaetales</taxon>
        <taxon>Spirochaetaceae</taxon>
        <taxon>Candidatus Haliotispira</taxon>
    </lineage>
</organism>
<dbReference type="Gene3D" id="2.40.10.10">
    <property type="entry name" value="Trypsin-like serine proteases"/>
    <property type="match status" value="2"/>
</dbReference>
<dbReference type="PRINTS" id="PR00834">
    <property type="entry name" value="PROTEASES2C"/>
</dbReference>